<comment type="caution">
    <text evidence="4">The sequence shown here is derived from an EMBL/GenBank/DDBJ whole genome shotgun (WGS) entry which is preliminary data.</text>
</comment>
<keyword evidence="2" id="KW-0067">ATP-binding</keyword>
<accession>A0ABQ5S1F6</accession>
<feature type="domain" description="Protein kinase" evidence="3">
    <location>
        <begin position="6"/>
        <end position="260"/>
    </location>
</feature>
<evidence type="ECO:0000256" key="1">
    <source>
        <dbReference type="ARBA" id="ARBA00022741"/>
    </source>
</evidence>
<sequence>MDWRVLELLHVVDEGAYGVVLAVRHRLTGESFAVKAGKHASADPRVMYQTLREVKILRSLGNHPNVVRLADAFRSEEEHVYLVFEMAHCGLHKELERLPGRQLPAPTLKLVAWQLLHGLLHCHDHQIVHRDVKPSNVLVSRAITLCASSETITGGSDDGLLKYCTSAVQRYDQVAAEADHEGPTQRANTGSAATVAHAAAPLIKLCDFGFARHVYCSEPWYGERYSSYVVTRYYRAPEVLVGCKYGASVDIWSYGCTLAE</sequence>
<dbReference type="Pfam" id="PF00069">
    <property type="entry name" value="Pkinase"/>
    <property type="match status" value="2"/>
</dbReference>
<dbReference type="SMART" id="SM00220">
    <property type="entry name" value="S_TKc"/>
    <property type="match status" value="1"/>
</dbReference>
<dbReference type="PROSITE" id="PS50011">
    <property type="entry name" value="PROTEIN_KINASE_DOM"/>
    <property type="match status" value="1"/>
</dbReference>
<dbReference type="InterPro" id="IPR000719">
    <property type="entry name" value="Prot_kinase_dom"/>
</dbReference>
<evidence type="ECO:0000256" key="2">
    <source>
        <dbReference type="ARBA" id="ARBA00022840"/>
    </source>
</evidence>
<dbReference type="InterPro" id="IPR008271">
    <property type="entry name" value="Ser/Thr_kinase_AS"/>
</dbReference>
<dbReference type="InterPro" id="IPR050117">
    <property type="entry name" value="MAPK"/>
</dbReference>
<keyword evidence="5" id="KW-1185">Reference proteome</keyword>
<dbReference type="InterPro" id="IPR011009">
    <property type="entry name" value="Kinase-like_dom_sf"/>
</dbReference>
<gene>
    <name evidence="4" type="ORF">VaNZ11_006755</name>
</gene>
<evidence type="ECO:0000313" key="4">
    <source>
        <dbReference type="EMBL" id="GLI63706.1"/>
    </source>
</evidence>
<dbReference type="PROSITE" id="PS00108">
    <property type="entry name" value="PROTEIN_KINASE_ST"/>
    <property type="match status" value="1"/>
</dbReference>
<dbReference type="SUPFAM" id="SSF56112">
    <property type="entry name" value="Protein kinase-like (PK-like)"/>
    <property type="match status" value="1"/>
</dbReference>
<dbReference type="PANTHER" id="PTHR24055">
    <property type="entry name" value="MITOGEN-ACTIVATED PROTEIN KINASE"/>
    <property type="match status" value="1"/>
</dbReference>
<protein>
    <recommendedName>
        <fullName evidence="3">Protein kinase domain-containing protein</fullName>
    </recommendedName>
</protein>
<evidence type="ECO:0000259" key="3">
    <source>
        <dbReference type="PROSITE" id="PS50011"/>
    </source>
</evidence>
<dbReference type="Gene3D" id="1.10.510.10">
    <property type="entry name" value="Transferase(Phosphotransferase) domain 1"/>
    <property type="match status" value="1"/>
</dbReference>
<dbReference type="Gene3D" id="3.30.200.20">
    <property type="entry name" value="Phosphorylase Kinase, domain 1"/>
    <property type="match status" value="1"/>
</dbReference>
<keyword evidence="1" id="KW-0547">Nucleotide-binding</keyword>
<reference evidence="4 5" key="1">
    <citation type="journal article" date="2023" name="IScience">
        <title>Expanded male sex-determining region conserved during the evolution of homothallism in the green alga Volvox.</title>
        <authorList>
            <person name="Yamamoto K."/>
            <person name="Matsuzaki R."/>
            <person name="Mahakham W."/>
            <person name="Heman W."/>
            <person name="Sekimoto H."/>
            <person name="Kawachi M."/>
            <person name="Minakuchi Y."/>
            <person name="Toyoda A."/>
            <person name="Nozaki H."/>
        </authorList>
    </citation>
    <scope>NUCLEOTIDE SEQUENCE [LARGE SCALE GENOMIC DNA]</scope>
    <source>
        <strain evidence="4 5">NIES-4468</strain>
    </source>
</reference>
<name>A0ABQ5S1F6_9CHLO</name>
<organism evidence="4 5">
    <name type="scientific">Volvox africanus</name>
    <dbReference type="NCBI Taxonomy" id="51714"/>
    <lineage>
        <taxon>Eukaryota</taxon>
        <taxon>Viridiplantae</taxon>
        <taxon>Chlorophyta</taxon>
        <taxon>core chlorophytes</taxon>
        <taxon>Chlorophyceae</taxon>
        <taxon>CS clade</taxon>
        <taxon>Chlamydomonadales</taxon>
        <taxon>Volvocaceae</taxon>
        <taxon>Volvox</taxon>
    </lineage>
</organism>
<dbReference type="Proteomes" id="UP001165090">
    <property type="component" value="Unassembled WGS sequence"/>
</dbReference>
<feature type="non-terminal residue" evidence="4">
    <location>
        <position position="260"/>
    </location>
</feature>
<proteinExistence type="predicted"/>
<evidence type="ECO:0000313" key="5">
    <source>
        <dbReference type="Proteomes" id="UP001165090"/>
    </source>
</evidence>
<dbReference type="EMBL" id="BSDZ01000016">
    <property type="protein sequence ID" value="GLI63706.1"/>
    <property type="molecule type" value="Genomic_DNA"/>
</dbReference>